<dbReference type="PANTHER" id="PTHR24346:SF90">
    <property type="entry name" value="SNF RELATED KINASE"/>
    <property type="match status" value="1"/>
</dbReference>
<evidence type="ECO:0000313" key="25">
    <source>
        <dbReference type="Proteomes" id="UP000011518"/>
    </source>
</evidence>
<dbReference type="GO" id="GO:0005634">
    <property type="term" value="C:nucleus"/>
    <property type="evidence" value="ECO:0007669"/>
    <property type="project" value="UniProtKB-SubCell"/>
</dbReference>
<evidence type="ECO:0000256" key="6">
    <source>
        <dbReference type="ARBA" id="ARBA00022527"/>
    </source>
</evidence>
<dbReference type="SMART" id="SM00220">
    <property type="entry name" value="S_TKc"/>
    <property type="match status" value="1"/>
</dbReference>
<dbReference type="FunFam" id="1.10.510.10:FF:000166">
    <property type="entry name" value="SNF-related serine/threonine-protein kinase"/>
    <property type="match status" value="1"/>
</dbReference>
<dbReference type="PROSITE" id="PS00108">
    <property type="entry name" value="PROTEIN_KINASE_ST"/>
    <property type="match status" value="1"/>
</dbReference>
<evidence type="ECO:0000256" key="16">
    <source>
        <dbReference type="ARBA" id="ARBA00048679"/>
    </source>
</evidence>
<comment type="catalytic activity">
    <reaction evidence="15">
        <text>L-threonyl-[protein] + ATP = O-phospho-L-threonyl-[protein] + ADP + H(+)</text>
        <dbReference type="Rhea" id="RHEA:46608"/>
        <dbReference type="Rhea" id="RHEA-COMP:11060"/>
        <dbReference type="Rhea" id="RHEA-COMP:11605"/>
        <dbReference type="ChEBI" id="CHEBI:15378"/>
        <dbReference type="ChEBI" id="CHEBI:30013"/>
        <dbReference type="ChEBI" id="CHEBI:30616"/>
        <dbReference type="ChEBI" id="CHEBI:61977"/>
        <dbReference type="ChEBI" id="CHEBI:456216"/>
        <dbReference type="EC" id="2.7.11.1"/>
    </reaction>
</comment>
<dbReference type="EMBL" id="KB368298">
    <property type="protein sequence ID" value="ELV10198.1"/>
    <property type="molecule type" value="Genomic_DNA"/>
</dbReference>
<sequence>MAGFKRGYDGKIAGLYDLDKTLGRGHFAVVKLARHVFTGEKVAVKVIDKTKLDTLATGHLFQEVRCMKLVQHPNIVRLYEVIDTQTKLYLILELGDGGDMFDYIMKHEEGLTEDLAKKYFAQLVHAISYCHKLHVVHRDLKPENVVFFEKQGLVKLTDFGFSNKFQPGKKLTTSCGSLAYSAPEILLGDEYDAPAVDIWSLGVILFMLVCGQPPFQEANDSETLTMIMDCKYTVPPHVSKECKDLITRMLQRDPKRRASLEEIENHPWLQGVDPSPATKCSIPLVSYKNLSEEEHNSIIQRMVLGDIADRDAIVDALETNRYNHITATYFLLAERILREKQEKETQRSASPSNIKAQFRQSWPTKIDVPQDLEDDLTATPLSHATVPQSPARAADNVLNGHRSKGLCDSAKRDDLPELAGPALSAGPPASLKPAASGRKCLFRVEEDEEEDEEDKKPVSLSTHVVLRRKPSVTNRLTSRKRVNHLILVEPWGFPERPDLADQDRPIPVWIRALGAALTPFNPLAGLRIAGPFGLSLVQRLRPDFKRKYSSMFEDDTVTEYIYHCNVQTPSGETAFKNMTIPYGWAKRPMLQRIGKMHPDIPVSVIFGARSCIDGNSGTSIQSLRPHSYVRTIAILGAGHYVYADQPEEFNQKVKEICDTVD</sequence>
<evidence type="ECO:0000256" key="9">
    <source>
        <dbReference type="ARBA" id="ARBA00022723"/>
    </source>
</evidence>
<comment type="function">
    <text evidence="17">May play a role in hematopoietic cell proliferation or differentiation. Potential mediator of neuronal apoptosis.</text>
</comment>
<evidence type="ECO:0000256" key="10">
    <source>
        <dbReference type="ARBA" id="ARBA00022741"/>
    </source>
</evidence>
<keyword evidence="12 20" id="KW-0067">ATP-binding</keyword>
<dbReference type="InParanoid" id="L8Y1H5"/>
<dbReference type="GO" id="GO:0035556">
    <property type="term" value="P:intracellular signal transduction"/>
    <property type="evidence" value="ECO:0007669"/>
    <property type="project" value="TreeGrafter"/>
</dbReference>
<evidence type="ECO:0000256" key="7">
    <source>
        <dbReference type="ARBA" id="ARBA00022553"/>
    </source>
</evidence>
<dbReference type="InterPro" id="IPR008271">
    <property type="entry name" value="Ser/Thr_kinase_AS"/>
</dbReference>
<dbReference type="STRING" id="246437.L8Y1H5"/>
<evidence type="ECO:0000256" key="15">
    <source>
        <dbReference type="ARBA" id="ARBA00047899"/>
    </source>
</evidence>
<comment type="similarity">
    <text evidence="3">Belongs to the protein kinase superfamily. CAMK Ser/Thr protein kinase family.</text>
</comment>
<evidence type="ECO:0000256" key="2">
    <source>
        <dbReference type="ARBA" id="ARBA00004123"/>
    </source>
</evidence>
<comment type="catalytic activity">
    <reaction evidence="16">
        <text>L-seryl-[protein] + ATP = O-phospho-L-seryl-[protein] + ADP + H(+)</text>
        <dbReference type="Rhea" id="RHEA:17989"/>
        <dbReference type="Rhea" id="RHEA-COMP:9863"/>
        <dbReference type="Rhea" id="RHEA-COMP:11604"/>
        <dbReference type="ChEBI" id="CHEBI:15378"/>
        <dbReference type="ChEBI" id="CHEBI:29999"/>
        <dbReference type="ChEBI" id="CHEBI:30616"/>
        <dbReference type="ChEBI" id="CHEBI:83421"/>
        <dbReference type="ChEBI" id="CHEBI:456216"/>
        <dbReference type="EC" id="2.7.11.1"/>
    </reaction>
</comment>
<proteinExistence type="inferred from homology"/>
<evidence type="ECO:0000256" key="20">
    <source>
        <dbReference type="PROSITE-ProRule" id="PRU10141"/>
    </source>
</evidence>
<dbReference type="SUPFAM" id="SSF53474">
    <property type="entry name" value="alpha/beta-Hydrolases"/>
    <property type="match status" value="1"/>
</dbReference>
<feature type="region of interest" description="Disordered" evidence="21">
    <location>
        <begin position="382"/>
        <end position="431"/>
    </location>
</feature>
<dbReference type="InterPro" id="IPR000719">
    <property type="entry name" value="Prot_kinase_dom"/>
</dbReference>
<name>L8Y1H5_TUPCH</name>
<keyword evidence="11 24" id="KW-0418">Kinase</keyword>
<evidence type="ECO:0000256" key="4">
    <source>
        <dbReference type="ARBA" id="ARBA00012513"/>
    </source>
</evidence>
<evidence type="ECO:0000256" key="14">
    <source>
        <dbReference type="ARBA" id="ARBA00023242"/>
    </source>
</evidence>
<organism evidence="24 25">
    <name type="scientific">Tupaia chinensis</name>
    <name type="common">Chinese tree shrew</name>
    <name type="synonym">Tupaia belangeri chinensis</name>
    <dbReference type="NCBI Taxonomy" id="246437"/>
    <lineage>
        <taxon>Eukaryota</taxon>
        <taxon>Metazoa</taxon>
        <taxon>Chordata</taxon>
        <taxon>Craniata</taxon>
        <taxon>Vertebrata</taxon>
        <taxon>Euteleostomi</taxon>
        <taxon>Mammalia</taxon>
        <taxon>Eutheria</taxon>
        <taxon>Euarchontoglires</taxon>
        <taxon>Scandentia</taxon>
        <taxon>Tupaiidae</taxon>
        <taxon>Tupaia</taxon>
    </lineage>
</organism>
<dbReference type="InterPro" id="IPR029058">
    <property type="entry name" value="AB_hydrolase_fold"/>
</dbReference>
<dbReference type="Proteomes" id="UP000011518">
    <property type="component" value="Unassembled WGS sequence"/>
</dbReference>
<dbReference type="InterPro" id="IPR017441">
    <property type="entry name" value="Protein_kinase_ATP_BS"/>
</dbReference>
<evidence type="ECO:0000256" key="8">
    <source>
        <dbReference type="ARBA" id="ARBA00022679"/>
    </source>
</evidence>
<keyword evidence="6" id="KW-0723">Serine/threonine-protein kinase</keyword>
<evidence type="ECO:0000256" key="18">
    <source>
        <dbReference type="ARBA" id="ARBA00074971"/>
    </source>
</evidence>
<evidence type="ECO:0000256" key="19">
    <source>
        <dbReference type="ARBA" id="ARBA00077142"/>
    </source>
</evidence>
<evidence type="ECO:0000256" key="11">
    <source>
        <dbReference type="ARBA" id="ARBA00022777"/>
    </source>
</evidence>
<dbReference type="InterPro" id="IPR015940">
    <property type="entry name" value="UBA"/>
</dbReference>
<dbReference type="CDD" id="cd14074">
    <property type="entry name" value="STKc_SNRK"/>
    <property type="match status" value="1"/>
</dbReference>
<evidence type="ECO:0000256" key="13">
    <source>
        <dbReference type="ARBA" id="ARBA00022842"/>
    </source>
</evidence>
<keyword evidence="7" id="KW-0597">Phosphoprotein</keyword>
<dbReference type="GO" id="GO:0005737">
    <property type="term" value="C:cytoplasm"/>
    <property type="evidence" value="ECO:0007669"/>
    <property type="project" value="TreeGrafter"/>
</dbReference>
<evidence type="ECO:0000256" key="5">
    <source>
        <dbReference type="ARBA" id="ARBA00022481"/>
    </source>
</evidence>
<feature type="binding site" evidence="20">
    <location>
        <position position="45"/>
    </location>
    <ligand>
        <name>ATP</name>
        <dbReference type="ChEBI" id="CHEBI:30616"/>
    </ligand>
</feature>
<evidence type="ECO:0000259" key="22">
    <source>
        <dbReference type="PROSITE" id="PS50011"/>
    </source>
</evidence>
<dbReference type="PANTHER" id="PTHR24346">
    <property type="entry name" value="MAP/MICROTUBULE AFFINITY-REGULATING KINASE"/>
    <property type="match status" value="1"/>
</dbReference>
<reference evidence="25" key="2">
    <citation type="journal article" date="2013" name="Nat. Commun.">
        <title>Genome of the Chinese tree shrew.</title>
        <authorList>
            <person name="Fan Y."/>
            <person name="Huang Z.Y."/>
            <person name="Cao C.C."/>
            <person name="Chen C.S."/>
            <person name="Chen Y.X."/>
            <person name="Fan D.D."/>
            <person name="He J."/>
            <person name="Hou H.L."/>
            <person name="Hu L."/>
            <person name="Hu X.T."/>
            <person name="Jiang X.T."/>
            <person name="Lai R."/>
            <person name="Lang Y.S."/>
            <person name="Liang B."/>
            <person name="Liao S.G."/>
            <person name="Mu D."/>
            <person name="Ma Y.Y."/>
            <person name="Niu Y.Y."/>
            <person name="Sun X.Q."/>
            <person name="Xia J.Q."/>
            <person name="Xiao J."/>
            <person name="Xiong Z.Q."/>
            <person name="Xu L."/>
            <person name="Yang L."/>
            <person name="Zhang Y."/>
            <person name="Zhao W."/>
            <person name="Zhao X.D."/>
            <person name="Zheng Y.T."/>
            <person name="Zhou J.M."/>
            <person name="Zhu Y.B."/>
            <person name="Zhang G.J."/>
            <person name="Wang J."/>
            <person name="Yao Y.G."/>
        </authorList>
    </citation>
    <scope>NUCLEOTIDE SEQUENCE [LARGE SCALE GENOMIC DNA]</scope>
</reference>
<dbReference type="SUPFAM" id="SSF56112">
    <property type="entry name" value="Protein kinase-like (PK-like)"/>
    <property type="match status" value="1"/>
</dbReference>
<reference evidence="25" key="1">
    <citation type="submission" date="2012-07" db="EMBL/GenBank/DDBJ databases">
        <title>Genome of the Chinese tree shrew, a rising model animal genetically related to primates.</title>
        <authorList>
            <person name="Zhang G."/>
            <person name="Fan Y."/>
            <person name="Yao Y."/>
            <person name="Huang Z."/>
        </authorList>
    </citation>
    <scope>NUCLEOTIDE SEQUENCE [LARGE SCALE GENOMIC DNA]</scope>
</reference>
<keyword evidence="8" id="KW-0808">Transferase</keyword>
<feature type="domain" description="UBA" evidence="23">
    <location>
        <begin position="291"/>
        <end position="334"/>
    </location>
</feature>
<keyword evidence="14" id="KW-0539">Nucleus</keyword>
<dbReference type="EC" id="2.7.11.1" evidence="4"/>
<gene>
    <name evidence="24" type="ORF">TREES_T100007033</name>
</gene>
<dbReference type="PROSITE" id="PS50011">
    <property type="entry name" value="PROTEIN_KINASE_DOM"/>
    <property type="match status" value="1"/>
</dbReference>
<dbReference type="InterPro" id="IPR011009">
    <property type="entry name" value="Kinase-like_dom_sf"/>
</dbReference>
<feature type="domain" description="Protein kinase" evidence="22">
    <location>
        <begin position="16"/>
        <end position="269"/>
    </location>
</feature>
<dbReference type="Pfam" id="PF00069">
    <property type="entry name" value="Pkinase"/>
    <property type="match status" value="1"/>
</dbReference>
<evidence type="ECO:0000256" key="1">
    <source>
        <dbReference type="ARBA" id="ARBA00001946"/>
    </source>
</evidence>
<keyword evidence="13" id="KW-0460">Magnesium</keyword>
<accession>L8Y1H5</accession>
<evidence type="ECO:0000259" key="23">
    <source>
        <dbReference type="PROSITE" id="PS50030"/>
    </source>
</evidence>
<evidence type="ECO:0000256" key="3">
    <source>
        <dbReference type="ARBA" id="ARBA00006692"/>
    </source>
</evidence>
<evidence type="ECO:0000313" key="24">
    <source>
        <dbReference type="EMBL" id="ELV10198.1"/>
    </source>
</evidence>
<dbReference type="FunCoup" id="L8Y1H5">
    <property type="interactions" value="2177"/>
</dbReference>
<protein>
    <recommendedName>
        <fullName evidence="18">SNF-related serine/threonine-protein kinase</fullName>
        <ecNumber evidence="4">2.7.11.1</ecNumber>
    </recommendedName>
    <alternativeName>
        <fullName evidence="19">SNF1-related kinase</fullName>
    </alternativeName>
</protein>
<comment type="subcellular location">
    <subcellularLocation>
        <location evidence="2">Nucleus</location>
    </subcellularLocation>
</comment>
<dbReference type="Gene3D" id="1.10.510.10">
    <property type="entry name" value="Transferase(Phosphotransferase) domain 1"/>
    <property type="match status" value="1"/>
</dbReference>
<dbReference type="Gene3D" id="3.40.50.1820">
    <property type="entry name" value="alpha/beta hydrolase"/>
    <property type="match status" value="1"/>
</dbReference>
<evidence type="ECO:0000256" key="21">
    <source>
        <dbReference type="SAM" id="MobiDB-lite"/>
    </source>
</evidence>
<dbReference type="FunFam" id="3.30.200.20:FF:000003">
    <property type="entry name" value="Non-specific serine/threonine protein kinase"/>
    <property type="match status" value="1"/>
</dbReference>
<dbReference type="PROSITE" id="PS50030">
    <property type="entry name" value="UBA"/>
    <property type="match status" value="1"/>
</dbReference>
<keyword evidence="9" id="KW-0479">Metal-binding</keyword>
<evidence type="ECO:0000256" key="12">
    <source>
        <dbReference type="ARBA" id="ARBA00022840"/>
    </source>
</evidence>
<dbReference type="GO" id="GO:0004674">
    <property type="term" value="F:protein serine/threonine kinase activity"/>
    <property type="evidence" value="ECO:0007669"/>
    <property type="project" value="UniProtKB-KW"/>
</dbReference>
<dbReference type="PROSITE" id="PS00107">
    <property type="entry name" value="PROTEIN_KINASE_ATP"/>
    <property type="match status" value="1"/>
</dbReference>
<keyword evidence="10 20" id="KW-0547">Nucleotide-binding</keyword>
<comment type="cofactor">
    <cofactor evidence="1">
        <name>Mg(2+)</name>
        <dbReference type="ChEBI" id="CHEBI:18420"/>
    </cofactor>
</comment>
<keyword evidence="5" id="KW-0488">Methylation</keyword>
<dbReference type="GO" id="GO:0005524">
    <property type="term" value="F:ATP binding"/>
    <property type="evidence" value="ECO:0007669"/>
    <property type="project" value="UniProtKB-UniRule"/>
</dbReference>
<dbReference type="CDD" id="cd14339">
    <property type="entry name" value="UBA_SNRK"/>
    <property type="match status" value="1"/>
</dbReference>
<feature type="compositionally biased region" description="Low complexity" evidence="21">
    <location>
        <begin position="418"/>
        <end position="431"/>
    </location>
</feature>
<evidence type="ECO:0000256" key="17">
    <source>
        <dbReference type="ARBA" id="ARBA00054738"/>
    </source>
</evidence>
<keyword evidence="25" id="KW-1185">Reference proteome</keyword>
<dbReference type="GO" id="GO:0000287">
    <property type="term" value="F:magnesium ion binding"/>
    <property type="evidence" value="ECO:0007669"/>
    <property type="project" value="UniProtKB-ARBA"/>
</dbReference>
<dbReference type="eggNOG" id="KOG4717">
    <property type="taxonomic scope" value="Eukaryota"/>
</dbReference>
<dbReference type="AlphaFoldDB" id="L8Y1H5"/>